<comment type="caution">
    <text evidence="9">The sequence shown here is derived from an EMBL/GenBank/DDBJ whole genome shotgun (WGS) entry which is preliminary data.</text>
</comment>
<keyword evidence="6 7" id="KW-0472">Membrane</keyword>
<evidence type="ECO:0000256" key="6">
    <source>
        <dbReference type="ARBA" id="ARBA00023136"/>
    </source>
</evidence>
<dbReference type="RefSeq" id="WP_039460263.1">
    <property type="nucleotide sequence ID" value="NZ_JWLZ01000105.1"/>
</dbReference>
<keyword evidence="5 7" id="KW-1133">Transmembrane helix</keyword>
<evidence type="ECO:0000256" key="7">
    <source>
        <dbReference type="SAM" id="Phobius"/>
    </source>
</evidence>
<evidence type="ECO:0000256" key="4">
    <source>
        <dbReference type="ARBA" id="ARBA00022692"/>
    </source>
</evidence>
<dbReference type="EMBL" id="JWLZ01000105">
    <property type="protein sequence ID" value="KHT64262.1"/>
    <property type="molecule type" value="Genomic_DNA"/>
</dbReference>
<protein>
    <recommendedName>
        <fullName evidence="8">Peptidase M50 domain-containing protein</fullName>
    </recommendedName>
</protein>
<reference evidence="9 10" key="1">
    <citation type="submission" date="2014-12" db="EMBL/GenBank/DDBJ databases">
        <title>Genome sequencing of Photobacterium gaetbulicola AD005a.</title>
        <authorList>
            <person name="Adrian T.G.S."/>
            <person name="Chan K.G."/>
        </authorList>
    </citation>
    <scope>NUCLEOTIDE SEQUENCE [LARGE SCALE GENOMIC DNA]</scope>
    <source>
        <strain evidence="9 10">AD005a</strain>
    </source>
</reference>
<sequence>MVIVLGCIIGFVILMPLLTLAHEVGHAIPIICSGNKAVITLGGGTPFAKFDLSYVELSTSLFPLNVGYVQSTNELSRFTNIASIIGGPAISLALCILLFVAISFVSNPLGMFLLRFGFWFCLFQFLFTALPFDYNSLFVGYEGMQSDGKRLLNLLRETAS</sequence>
<feature type="transmembrane region" description="Helical" evidence="7">
    <location>
        <begin position="112"/>
        <end position="132"/>
    </location>
</feature>
<gene>
    <name evidence="9" type="ORF">RJ45_07405</name>
</gene>
<dbReference type="InterPro" id="IPR008915">
    <property type="entry name" value="Peptidase_M50"/>
</dbReference>
<evidence type="ECO:0000256" key="1">
    <source>
        <dbReference type="ARBA" id="ARBA00001947"/>
    </source>
</evidence>
<evidence type="ECO:0000313" key="10">
    <source>
        <dbReference type="Proteomes" id="UP000031278"/>
    </source>
</evidence>
<comment type="cofactor">
    <cofactor evidence="1">
        <name>Zn(2+)</name>
        <dbReference type="ChEBI" id="CHEBI:29105"/>
    </cofactor>
</comment>
<proteinExistence type="inferred from homology"/>
<dbReference type="GO" id="GO:0016020">
    <property type="term" value="C:membrane"/>
    <property type="evidence" value="ECO:0007669"/>
    <property type="project" value="UniProtKB-SubCell"/>
</dbReference>
<comment type="subcellular location">
    <subcellularLocation>
        <location evidence="2">Membrane</location>
        <topology evidence="2">Multi-pass membrane protein</topology>
    </subcellularLocation>
</comment>
<keyword evidence="4 7" id="KW-0812">Transmembrane</keyword>
<comment type="similarity">
    <text evidence="3">Belongs to the peptidase M50B family.</text>
</comment>
<dbReference type="Proteomes" id="UP000031278">
    <property type="component" value="Unassembled WGS sequence"/>
</dbReference>
<evidence type="ECO:0000256" key="2">
    <source>
        <dbReference type="ARBA" id="ARBA00004141"/>
    </source>
</evidence>
<feature type="domain" description="Peptidase M50" evidence="8">
    <location>
        <begin position="11"/>
        <end position="124"/>
    </location>
</feature>
<dbReference type="Pfam" id="PF02163">
    <property type="entry name" value="Peptidase_M50"/>
    <property type="match status" value="1"/>
</dbReference>
<name>A0A0B9H5V3_9GAMM</name>
<organism evidence="9 10">
    <name type="scientific">Photobacterium gaetbulicola</name>
    <dbReference type="NCBI Taxonomy" id="1295392"/>
    <lineage>
        <taxon>Bacteria</taxon>
        <taxon>Pseudomonadati</taxon>
        <taxon>Pseudomonadota</taxon>
        <taxon>Gammaproteobacteria</taxon>
        <taxon>Vibrionales</taxon>
        <taxon>Vibrionaceae</taxon>
        <taxon>Photobacterium</taxon>
    </lineage>
</organism>
<evidence type="ECO:0000256" key="3">
    <source>
        <dbReference type="ARBA" id="ARBA00007931"/>
    </source>
</evidence>
<evidence type="ECO:0000259" key="8">
    <source>
        <dbReference type="Pfam" id="PF02163"/>
    </source>
</evidence>
<evidence type="ECO:0000256" key="5">
    <source>
        <dbReference type="ARBA" id="ARBA00022989"/>
    </source>
</evidence>
<accession>A0A0B9H5V3</accession>
<evidence type="ECO:0000313" key="9">
    <source>
        <dbReference type="EMBL" id="KHT64262.1"/>
    </source>
</evidence>
<dbReference type="AlphaFoldDB" id="A0A0B9H5V3"/>
<dbReference type="GO" id="GO:0006508">
    <property type="term" value="P:proteolysis"/>
    <property type="evidence" value="ECO:0007669"/>
    <property type="project" value="InterPro"/>
</dbReference>
<feature type="transmembrane region" description="Helical" evidence="7">
    <location>
        <begin position="81"/>
        <end position="105"/>
    </location>
</feature>